<gene>
    <name evidence="3" type="primary">terL</name>
    <name evidence="3" type="ORF">HB759_03610</name>
</gene>
<dbReference type="EMBL" id="JAAROL010000001">
    <property type="protein sequence ID" value="MBC1331031.1"/>
    <property type="molecule type" value="Genomic_DNA"/>
</dbReference>
<evidence type="ECO:0000313" key="3">
    <source>
        <dbReference type="EMBL" id="MBC1331031.1"/>
    </source>
</evidence>
<organism evidence="3 4">
    <name type="scientific">Listeria booriae</name>
    <dbReference type="NCBI Taxonomy" id="1552123"/>
    <lineage>
        <taxon>Bacteria</taxon>
        <taxon>Bacillati</taxon>
        <taxon>Bacillota</taxon>
        <taxon>Bacilli</taxon>
        <taxon>Bacillales</taxon>
        <taxon>Listeriaceae</taxon>
        <taxon>Listeria</taxon>
    </lineage>
</organism>
<dbReference type="InterPro" id="IPR006517">
    <property type="entry name" value="Phage_terminase_lsu-like_C"/>
</dbReference>
<dbReference type="AlphaFoldDB" id="A0A7X0TKU0"/>
<dbReference type="Gene3D" id="3.30.420.240">
    <property type="match status" value="1"/>
</dbReference>
<sequence length="565" mass="65803">MTLEWLDRDARQTRIDLLKKRAKLLQQLHSKGRATRSQQDTLLADLRELEQLTRVHRAEHDVLFFMYEYFSEDRNPANLGNLIPAGQTLETAADFHRELCGMLDDITRGNVKSHVGWAVGRNHAKTAYLSNAFLCQQVVYRLRKYIVEVSETTDVAGDFINWTKLQLKFNAKLREDFGELLYEQNSRNELDNKYEFITLSGTKVEAKGTGTQMRGLRYLNTRPDLFLLDDLESNQNTNTKELREKNLHWFQSEMLQALDAGGLCVYMGTIVHYDSLLNHVITKSRQFKSKKFPAITSFSESPNLWAKWREIYNNDDEQAKDQADAFYEQNKTEMLKGTSTLWASRYDYKYFMEKREEMGSKAFNQEYMNNPLDEESRVFDPDKFTYYVESDVKLSQCDIFAAVDFAMGKQKGDYSALITIARKRDTGICYIIDTVVERLKPDAFLKLIVEKTMHFQYEMIAVEAQAAQEWFADKLGDALKERGYPATTRLKKVKQKTRKELRIEAMLPDIESGRVRFHKSHRMLLEQLEYYPNHNHDDAPDALADALKLATTAKAVEVIKRRAYR</sequence>
<evidence type="ECO:0000256" key="1">
    <source>
        <dbReference type="ARBA" id="ARBA00022612"/>
    </source>
</evidence>
<evidence type="ECO:0000259" key="2">
    <source>
        <dbReference type="Pfam" id="PF17289"/>
    </source>
</evidence>
<dbReference type="Pfam" id="PF17289">
    <property type="entry name" value="Terminase_6C"/>
    <property type="match status" value="1"/>
</dbReference>
<accession>A0A7X0TKU0</accession>
<proteinExistence type="predicted"/>
<evidence type="ECO:0000313" key="4">
    <source>
        <dbReference type="Proteomes" id="UP000532866"/>
    </source>
</evidence>
<keyword evidence="1" id="KW-1188">Viral release from host cell</keyword>
<comment type="caution">
    <text evidence="3">The sequence shown here is derived from an EMBL/GenBank/DDBJ whole genome shotgun (WGS) entry which is preliminary data.</text>
</comment>
<dbReference type="Proteomes" id="UP000532866">
    <property type="component" value="Unassembled WGS sequence"/>
</dbReference>
<feature type="domain" description="Terminase large subunit gp17-like C-terminal" evidence="2">
    <location>
        <begin position="402"/>
        <end position="547"/>
    </location>
</feature>
<dbReference type="NCBIfam" id="TIGR01630">
    <property type="entry name" value="psiM2_ORF9"/>
    <property type="match status" value="1"/>
</dbReference>
<dbReference type="RefSeq" id="WP_185372828.1">
    <property type="nucleotide sequence ID" value="NZ_JAARNB010000001.1"/>
</dbReference>
<reference evidence="3 4" key="1">
    <citation type="submission" date="2020-03" db="EMBL/GenBank/DDBJ databases">
        <title>Soil Listeria distribution.</title>
        <authorList>
            <person name="Liao J."/>
            <person name="Wiedmann M."/>
        </authorList>
    </citation>
    <scope>NUCLEOTIDE SEQUENCE [LARGE SCALE GENOMIC DNA]</scope>
    <source>
        <strain evidence="3 4">FSL L7-1833</strain>
    </source>
</reference>
<dbReference type="InterPro" id="IPR035421">
    <property type="entry name" value="Terminase_6C"/>
</dbReference>
<name>A0A7X0TKU0_9LIST</name>
<protein>
    <submittedName>
        <fullName evidence="3">Phage terminase large subunit</fullName>
    </submittedName>
</protein>